<feature type="compositionally biased region" description="Acidic residues" evidence="1">
    <location>
        <begin position="72"/>
        <end position="88"/>
    </location>
</feature>
<gene>
    <name evidence="2" type="ORF">Nmn1133_06235</name>
</gene>
<dbReference type="AlphaFoldDB" id="A0AAJ4R8R9"/>
<keyword evidence="3" id="KW-1185">Reference proteome</keyword>
<feature type="region of interest" description="Disordered" evidence="1">
    <location>
        <begin position="50"/>
        <end position="108"/>
    </location>
</feature>
<dbReference type="RefSeq" id="WP_123124027.1">
    <property type="nucleotide sequence ID" value="NZ_QKNW01000001.1"/>
</dbReference>
<evidence type="ECO:0000313" key="3">
    <source>
        <dbReference type="Proteomes" id="UP000270581"/>
    </source>
</evidence>
<proteinExistence type="predicted"/>
<sequence>MPTVEITDDQQERFAAIRDQLTAAHAGEYTSVQPTDVMAYLLDVAEAADDPTAATGDAPSAAADTAATADDAATDETEPSDGGSESDQESSGPAGGVGAGPGMLNLLEDHEEKWHEAEGDARYEVELPDDTTETARTRDDVKAILFKHYR</sequence>
<dbReference type="EMBL" id="RJJC01000001">
    <property type="protein sequence ID" value="RNJ26310.1"/>
    <property type="molecule type" value="Genomic_DNA"/>
</dbReference>
<reference evidence="2 3" key="1">
    <citation type="submission" date="2018-11" db="EMBL/GenBank/DDBJ databases">
        <title>Genome sequences of Natronomonas sp. CBA1133.</title>
        <authorList>
            <person name="Roh S.W."/>
            <person name="Cha I.-T."/>
        </authorList>
    </citation>
    <scope>NUCLEOTIDE SEQUENCE [LARGE SCALE GENOMIC DNA]</scope>
    <source>
        <strain evidence="2 3">CBA1133</strain>
    </source>
</reference>
<protein>
    <submittedName>
        <fullName evidence="2">Uncharacterized protein</fullName>
    </submittedName>
</protein>
<feature type="compositionally biased region" description="Low complexity" evidence="1">
    <location>
        <begin position="50"/>
        <end position="71"/>
    </location>
</feature>
<accession>A0AAJ4R8R9</accession>
<organism evidence="2 3">
    <name type="scientific">Halosegnis longus</name>
    <dbReference type="NCBI Taxonomy" id="2216012"/>
    <lineage>
        <taxon>Archaea</taxon>
        <taxon>Methanobacteriati</taxon>
        <taxon>Methanobacteriota</taxon>
        <taxon>Stenosarchaea group</taxon>
        <taxon>Halobacteria</taxon>
        <taxon>Halobacteriales</taxon>
        <taxon>Natronomonadaceae</taxon>
        <taxon>Halosegnis</taxon>
    </lineage>
</organism>
<evidence type="ECO:0000256" key="1">
    <source>
        <dbReference type="SAM" id="MobiDB-lite"/>
    </source>
</evidence>
<name>A0AAJ4R8R9_9EURY</name>
<comment type="caution">
    <text evidence="2">The sequence shown here is derived from an EMBL/GenBank/DDBJ whole genome shotgun (WGS) entry which is preliminary data.</text>
</comment>
<dbReference type="Proteomes" id="UP000270581">
    <property type="component" value="Unassembled WGS sequence"/>
</dbReference>
<evidence type="ECO:0000313" key="2">
    <source>
        <dbReference type="EMBL" id="RNJ26310.1"/>
    </source>
</evidence>